<accession>A0A9C7FB13</accession>
<protein>
    <submittedName>
        <fullName evidence="1">Uncharacterized protein</fullName>
    </submittedName>
</protein>
<dbReference type="RefSeq" id="WP_281742324.1">
    <property type="nucleotide sequence ID" value="NZ_AP026973.1"/>
</dbReference>
<organism evidence="1">
    <name type="scientific">Polynucleobacter yangtzensis</name>
    <dbReference type="NCBI Taxonomy" id="1743159"/>
    <lineage>
        <taxon>Bacteria</taxon>
        <taxon>Pseudomonadati</taxon>
        <taxon>Pseudomonadota</taxon>
        <taxon>Betaproteobacteria</taxon>
        <taxon>Burkholderiales</taxon>
        <taxon>Burkholderiaceae</taxon>
        <taxon>Polynucleobacter</taxon>
    </lineage>
</organism>
<reference evidence="1" key="1">
    <citation type="submission" date="2022-11" db="EMBL/GenBank/DDBJ databases">
        <title>Complete Genome Sequences of three Polynucleobacter sp. Subcluster PnecC Strains KF022, KF023, and KF032 Isolated from a Shallow Eutrophic Lake in Japan.</title>
        <authorList>
            <person name="Ogata Y."/>
            <person name="Watanabe K."/>
            <person name="Takemine S."/>
            <person name="Shindo C."/>
            <person name="Kurokawa R."/>
            <person name="Suda W."/>
        </authorList>
    </citation>
    <scope>NUCLEOTIDE SEQUENCE</scope>
    <source>
        <strain evidence="1">KF023</strain>
    </source>
</reference>
<proteinExistence type="predicted"/>
<dbReference type="AlphaFoldDB" id="A0A9C7FB13"/>
<sequence>MNKSFVFLAISLVLTIGEACTQTPTQQTPIFEKSISNLRNQRYCEVLIGKRDWLKLEVRVFNTQGLNLCPEAQWSSLTKESIVKDYDASIAILNGPRYWMMDEIQAAGNTVNDVKETFGGIEMNLRATVKLSLLKQLMGSKNYTANEVARTTNFVYRAGSTVYELTSPAGDVYVMQSYSQIVNPALNIKDLPVLSEQLKLPAGWTYRSRMLDQDLSLVANGVAYVLQDNLSNSYQRR</sequence>
<dbReference type="Proteomes" id="UP001211097">
    <property type="component" value="Chromosome"/>
</dbReference>
<evidence type="ECO:0000313" key="1">
    <source>
        <dbReference type="EMBL" id="BDT77845.1"/>
    </source>
</evidence>
<dbReference type="EMBL" id="AP026973">
    <property type="protein sequence ID" value="BDT77845.1"/>
    <property type="molecule type" value="Genomic_DNA"/>
</dbReference>
<name>A0A9C7FB13_9BURK</name>
<dbReference type="KEGG" id="pyt:PKF023_16480"/>
<gene>
    <name evidence="1" type="ORF">PKF023_16480</name>
</gene>